<dbReference type="GO" id="GO:0004521">
    <property type="term" value="F:RNA endonuclease activity"/>
    <property type="evidence" value="ECO:0007669"/>
    <property type="project" value="TreeGrafter"/>
</dbReference>
<keyword evidence="6" id="KW-0378">Hydrolase</keyword>
<evidence type="ECO:0000256" key="6">
    <source>
        <dbReference type="ARBA" id="ARBA00022801"/>
    </source>
</evidence>
<dbReference type="CDD" id="cd16292">
    <property type="entry name" value="CPSF3-like_MBL-fold"/>
    <property type="match status" value="1"/>
</dbReference>
<accession>A0A9N8YSX7</accession>
<dbReference type="Proteomes" id="UP000789405">
    <property type="component" value="Unassembled WGS sequence"/>
</dbReference>
<evidence type="ECO:0000256" key="4">
    <source>
        <dbReference type="ARBA" id="ARBA00022664"/>
    </source>
</evidence>
<evidence type="ECO:0000313" key="14">
    <source>
        <dbReference type="Proteomes" id="UP000789405"/>
    </source>
</evidence>
<evidence type="ECO:0000313" key="13">
    <source>
        <dbReference type="EMBL" id="CAG8446625.1"/>
    </source>
</evidence>
<dbReference type="EMBL" id="CAJVPY010000049">
    <property type="protein sequence ID" value="CAG8446625.1"/>
    <property type="molecule type" value="Genomic_DNA"/>
</dbReference>
<dbReference type="InterPro" id="IPR036866">
    <property type="entry name" value="RibonucZ/Hydroxyglut_hydro"/>
</dbReference>
<keyword evidence="5" id="KW-0540">Nuclease</keyword>
<dbReference type="InterPro" id="IPR050698">
    <property type="entry name" value="MBL"/>
</dbReference>
<protein>
    <recommendedName>
        <fullName evidence="3">Endoribonuclease YSH1</fullName>
    </recommendedName>
    <alternativeName>
        <fullName evidence="9">Endoribonuclease ysh1</fullName>
    </alternativeName>
    <alternativeName>
        <fullName evidence="8 10">mRNA 3'-end-processing protein YSH1</fullName>
    </alternativeName>
</protein>
<evidence type="ECO:0000256" key="9">
    <source>
        <dbReference type="ARBA" id="ARBA00069466"/>
    </source>
</evidence>
<evidence type="ECO:0000259" key="11">
    <source>
        <dbReference type="SMART" id="SM01027"/>
    </source>
</evidence>
<dbReference type="InterPro" id="IPR021718">
    <property type="entry name" value="CPSF73-100_C"/>
</dbReference>
<dbReference type="GO" id="GO:0006398">
    <property type="term" value="P:mRNA 3'-end processing by stem-loop binding and cleavage"/>
    <property type="evidence" value="ECO:0007669"/>
    <property type="project" value="TreeGrafter"/>
</dbReference>
<dbReference type="GO" id="GO:0003723">
    <property type="term" value="F:RNA binding"/>
    <property type="evidence" value="ECO:0007669"/>
    <property type="project" value="TreeGrafter"/>
</dbReference>
<dbReference type="OrthoDB" id="10249535at2759"/>
<dbReference type="AlphaFoldDB" id="A0A9N8YSX7"/>
<evidence type="ECO:0000256" key="5">
    <source>
        <dbReference type="ARBA" id="ARBA00022722"/>
    </source>
</evidence>
<keyword evidence="4" id="KW-0507">mRNA processing</keyword>
<dbReference type="PANTHER" id="PTHR11203:SF11">
    <property type="entry name" value="CLEAVAGE AND POLYADENYLATION SPECIFICITY FACTOR SUBUNIT 3"/>
    <property type="match status" value="1"/>
</dbReference>
<dbReference type="SUPFAM" id="SSF56281">
    <property type="entry name" value="Metallo-hydrolase/oxidoreductase"/>
    <property type="match status" value="1"/>
</dbReference>
<evidence type="ECO:0000256" key="2">
    <source>
        <dbReference type="ARBA" id="ARBA00010624"/>
    </source>
</evidence>
<dbReference type="GO" id="GO:0004534">
    <property type="term" value="F:5'-3' RNA exonuclease activity"/>
    <property type="evidence" value="ECO:0007669"/>
    <property type="project" value="TreeGrafter"/>
</dbReference>
<keyword evidence="7" id="KW-0539">Nucleus</keyword>
<dbReference type="InterPro" id="IPR011108">
    <property type="entry name" value="RMMBL"/>
</dbReference>
<evidence type="ECO:0000256" key="3">
    <source>
        <dbReference type="ARBA" id="ARBA00018311"/>
    </source>
</evidence>
<dbReference type="Pfam" id="PF10996">
    <property type="entry name" value="Beta-Casp"/>
    <property type="match status" value="1"/>
</dbReference>
<evidence type="ECO:0000259" key="12">
    <source>
        <dbReference type="SMART" id="SM01098"/>
    </source>
</evidence>
<organism evidence="13 14">
    <name type="scientific">Dentiscutata erythropus</name>
    <dbReference type="NCBI Taxonomy" id="1348616"/>
    <lineage>
        <taxon>Eukaryota</taxon>
        <taxon>Fungi</taxon>
        <taxon>Fungi incertae sedis</taxon>
        <taxon>Mucoromycota</taxon>
        <taxon>Glomeromycotina</taxon>
        <taxon>Glomeromycetes</taxon>
        <taxon>Diversisporales</taxon>
        <taxon>Gigasporaceae</taxon>
        <taxon>Dentiscutata</taxon>
    </lineage>
</organism>
<name>A0A9N8YSX7_9GLOM</name>
<reference evidence="13" key="1">
    <citation type="submission" date="2021-06" db="EMBL/GenBank/DDBJ databases">
        <authorList>
            <person name="Kallberg Y."/>
            <person name="Tangrot J."/>
            <person name="Rosling A."/>
        </authorList>
    </citation>
    <scope>NUCLEOTIDE SEQUENCE</scope>
    <source>
        <strain evidence="13">MA453B</strain>
    </source>
</reference>
<dbReference type="FunFam" id="3.40.50.10890:FF:000001">
    <property type="entry name" value="Cleavage and polyadenylation specificity factor subunit 3"/>
    <property type="match status" value="1"/>
</dbReference>
<dbReference type="Pfam" id="PF11718">
    <property type="entry name" value="CPSF73-100_C"/>
    <property type="match status" value="1"/>
</dbReference>
<evidence type="ECO:0000256" key="1">
    <source>
        <dbReference type="ARBA" id="ARBA00004123"/>
    </source>
</evidence>
<dbReference type="GO" id="GO:0005847">
    <property type="term" value="C:mRNA cleavage and polyadenylation specificity factor complex"/>
    <property type="evidence" value="ECO:0007669"/>
    <property type="project" value="TreeGrafter"/>
</dbReference>
<gene>
    <name evidence="13" type="ORF">DERYTH_LOCUS252</name>
</gene>
<feature type="domain" description="Pre-mRNA 3'-end-processing endonuclease polyadenylation factor C-term" evidence="12">
    <location>
        <begin position="483"/>
        <end position="709"/>
    </location>
</feature>
<dbReference type="InterPro" id="IPR022712">
    <property type="entry name" value="Beta_Casp"/>
</dbReference>
<dbReference type="Pfam" id="PF16661">
    <property type="entry name" value="Lactamase_B_6"/>
    <property type="match status" value="1"/>
</dbReference>
<feature type="domain" description="Beta-Casp" evidence="11">
    <location>
        <begin position="253"/>
        <end position="374"/>
    </location>
</feature>
<evidence type="ECO:0000256" key="8">
    <source>
        <dbReference type="ARBA" id="ARBA00032592"/>
    </source>
</evidence>
<dbReference type="Pfam" id="PF07521">
    <property type="entry name" value="RMMBL"/>
    <property type="match status" value="1"/>
</dbReference>
<proteinExistence type="inferred from homology"/>
<dbReference type="SMART" id="SM01027">
    <property type="entry name" value="Beta-Casp"/>
    <property type="match status" value="1"/>
</dbReference>
<evidence type="ECO:0000256" key="10">
    <source>
        <dbReference type="ARBA" id="ARBA00075008"/>
    </source>
</evidence>
<keyword evidence="14" id="KW-1185">Reference proteome</keyword>
<dbReference type="SMART" id="SM01098">
    <property type="entry name" value="CPSF73-100_C"/>
    <property type="match status" value="1"/>
</dbReference>
<dbReference type="PANTHER" id="PTHR11203">
    <property type="entry name" value="CLEAVAGE AND POLYADENYLATION SPECIFICITY FACTOR FAMILY MEMBER"/>
    <property type="match status" value="1"/>
</dbReference>
<comment type="subcellular location">
    <subcellularLocation>
        <location evidence="1">Nucleus</location>
    </subcellularLocation>
</comment>
<dbReference type="Gene3D" id="3.40.50.10890">
    <property type="match status" value="1"/>
</dbReference>
<comment type="similarity">
    <text evidence="2">Belongs to the metallo-beta-lactamase superfamily. RNA-metabolizing metallo-beta-lactamase-like family. CPSF2/YSH1 subfamily.</text>
</comment>
<dbReference type="InterPro" id="IPR001279">
    <property type="entry name" value="Metallo-B-lactamas"/>
</dbReference>
<dbReference type="Gene3D" id="3.60.15.10">
    <property type="entry name" value="Ribonuclease Z/Hydroxyacylglutathione hydrolase-like"/>
    <property type="match status" value="1"/>
</dbReference>
<evidence type="ECO:0000256" key="7">
    <source>
        <dbReference type="ARBA" id="ARBA00023242"/>
    </source>
</evidence>
<comment type="caution">
    <text evidence="13">The sequence shown here is derived from an EMBL/GenBank/DDBJ whole genome shotgun (WGS) entry which is preliminary data.</text>
</comment>
<sequence>MANRKDFEIPITDENDVLQITALGAGNEVGRSCLLDAGIHPAYNGLAALPFYDEIDPAAVDALLINIFVSNGFRNISFHLDHAASLPYFLEKTTFEGRVFMTHPTKAIYKWLLSDYVRVSNVALDEMLYEEQDLLHSYDKIEAVDYHQEVEVEGIKFTSYNAGHVLGAAMFLIEIAGILYTGDYSREEDRHLMAAELPPAQPDVLITESTYGVQNHEPRLEKYKSVNISRFRFLILLQRGGRCLMPVFALGRAQELLLILDEYWEAHPELESVPIYYASSLAKKCMAVYQTYINMMNSKIRKQFAISNPFVFKHISNLKNMDNFDDVGPCVMMASPGMLQSGLSRELFERWCPDKRNGLVITGYCVDGTMARHAMTEPPEVTSLSGAKIPLNMSVDYISFSAHVDYIQNSKFIDEIKAPHVVLVHGESNSMARLKSALQSKYVEREENIKIYSPKNCETVKLYFRGEKLAKAIGRLAAKYPAENQLVSGIIVSKDFQFNIMDPNDLKDFSGISTSAIIQKQTIAYHSSFSLLKYHLEQMYGPLEETLDDDQVPIFIILENIKVRHISKSQVQLEWSSTSMNDNIADSVLAVLLNIESSPASVKITKHSHTTEGSSDNLMEIDEQKMETKKTELSPNTSISSREATENYLRKQFGEISSKDDSKDEIIIKTDDRVAEVNLSTLEVKTDDDILRNRITTILPRVTKLLHSLESCPDNFAKREGNVFEEIDKSKKVLIRNKRTVFEENKVVVLEDSEEKNKAQVIFAADKAPVMVSTQRQSTYNSNIAPITTLLTMIQTTSAPTKVTLLTMTSTMSAPTIAINEKSLKKITI</sequence>